<protein>
    <submittedName>
        <fullName evidence="1">Uncharacterized protein</fullName>
    </submittedName>
</protein>
<dbReference type="EMBL" id="JACXVP010000009">
    <property type="protein sequence ID" value="KAG5585987.1"/>
    <property type="molecule type" value="Genomic_DNA"/>
</dbReference>
<proteinExistence type="predicted"/>
<evidence type="ECO:0000313" key="2">
    <source>
        <dbReference type="Proteomes" id="UP000824120"/>
    </source>
</evidence>
<organism evidence="1 2">
    <name type="scientific">Solanum commersonii</name>
    <name type="common">Commerson's wild potato</name>
    <name type="synonym">Commerson's nightshade</name>
    <dbReference type="NCBI Taxonomy" id="4109"/>
    <lineage>
        <taxon>Eukaryota</taxon>
        <taxon>Viridiplantae</taxon>
        <taxon>Streptophyta</taxon>
        <taxon>Embryophyta</taxon>
        <taxon>Tracheophyta</taxon>
        <taxon>Spermatophyta</taxon>
        <taxon>Magnoliopsida</taxon>
        <taxon>eudicotyledons</taxon>
        <taxon>Gunneridae</taxon>
        <taxon>Pentapetalae</taxon>
        <taxon>asterids</taxon>
        <taxon>lamiids</taxon>
        <taxon>Solanales</taxon>
        <taxon>Solanaceae</taxon>
        <taxon>Solanoideae</taxon>
        <taxon>Solaneae</taxon>
        <taxon>Solanum</taxon>
    </lineage>
</organism>
<reference evidence="1 2" key="1">
    <citation type="submission" date="2020-09" db="EMBL/GenBank/DDBJ databases">
        <title>De no assembly of potato wild relative species, Solanum commersonii.</title>
        <authorList>
            <person name="Cho K."/>
        </authorList>
    </citation>
    <scope>NUCLEOTIDE SEQUENCE [LARGE SCALE GENOMIC DNA]</scope>
    <source>
        <strain evidence="1">LZ3.2</strain>
        <tissue evidence="1">Leaf</tissue>
    </source>
</reference>
<gene>
    <name evidence="1" type="ORF">H5410_046421</name>
</gene>
<accession>A0A9J5XC76</accession>
<sequence length="62" mass="7089">NPIFDSEEETTIAIAWISFIRHRGNILFGINCSCARVKVEVDLLGEFSKCIYIGRSRKLEKT</sequence>
<dbReference type="OrthoDB" id="1304206at2759"/>
<evidence type="ECO:0000313" key="1">
    <source>
        <dbReference type="EMBL" id="KAG5585987.1"/>
    </source>
</evidence>
<dbReference type="Proteomes" id="UP000824120">
    <property type="component" value="Chromosome 9"/>
</dbReference>
<comment type="caution">
    <text evidence="1">The sequence shown here is derived from an EMBL/GenBank/DDBJ whole genome shotgun (WGS) entry which is preliminary data.</text>
</comment>
<feature type="non-terminal residue" evidence="1">
    <location>
        <position position="62"/>
    </location>
</feature>
<dbReference type="AlphaFoldDB" id="A0A9J5XC76"/>
<name>A0A9J5XC76_SOLCO</name>
<keyword evidence="2" id="KW-1185">Reference proteome</keyword>